<dbReference type="Pfam" id="PF13517">
    <property type="entry name" value="FG-GAP_3"/>
    <property type="match status" value="4"/>
</dbReference>
<organism evidence="5 6">
    <name type="scientific">Pseudothauera nasutitermitis</name>
    <dbReference type="NCBI Taxonomy" id="2565930"/>
    <lineage>
        <taxon>Bacteria</taxon>
        <taxon>Pseudomonadati</taxon>
        <taxon>Pseudomonadota</taxon>
        <taxon>Betaproteobacteria</taxon>
        <taxon>Rhodocyclales</taxon>
        <taxon>Zoogloeaceae</taxon>
        <taxon>Pseudothauera</taxon>
    </lineage>
</organism>
<dbReference type="Proteomes" id="UP000308430">
    <property type="component" value="Unassembled WGS sequence"/>
</dbReference>
<dbReference type="InterPro" id="IPR013519">
    <property type="entry name" value="Int_alpha_beta-p"/>
</dbReference>
<comment type="caution">
    <text evidence="5">The sequence shown here is derived from an EMBL/GenBank/DDBJ whole genome shotgun (WGS) entry which is preliminary data.</text>
</comment>
<reference evidence="5 6" key="1">
    <citation type="submission" date="2019-04" db="EMBL/GenBank/DDBJ databases">
        <title>Azoarcus nasutitermitis sp. nov. isolated from termite nest.</title>
        <authorList>
            <person name="Lin S.-Y."/>
            <person name="Hameed A."/>
            <person name="Hsu Y.-H."/>
            <person name="Young C.-C."/>
        </authorList>
    </citation>
    <scope>NUCLEOTIDE SEQUENCE [LARGE SCALE GENOMIC DNA]</scope>
    <source>
        <strain evidence="5 6">CC-YHH838</strain>
    </source>
</reference>
<dbReference type="PANTHER" id="PTHR46580">
    <property type="entry name" value="SENSOR KINASE-RELATED"/>
    <property type="match status" value="1"/>
</dbReference>
<dbReference type="AlphaFoldDB" id="A0A4S4AXZ3"/>
<gene>
    <name evidence="5" type="ORF">E6C76_12330</name>
</gene>
<evidence type="ECO:0000256" key="3">
    <source>
        <dbReference type="ARBA" id="ARBA00023180"/>
    </source>
</evidence>
<proteinExistence type="predicted"/>
<keyword evidence="6" id="KW-1185">Reference proteome</keyword>
<dbReference type="RefSeq" id="WP_136348531.1">
    <property type="nucleotide sequence ID" value="NZ_SSOC01000004.1"/>
</dbReference>
<evidence type="ECO:0000313" key="6">
    <source>
        <dbReference type="Proteomes" id="UP000308430"/>
    </source>
</evidence>
<dbReference type="Gene3D" id="2.130.10.130">
    <property type="entry name" value="Integrin alpha, N-terminal"/>
    <property type="match status" value="2"/>
</dbReference>
<keyword evidence="2" id="KW-0677">Repeat</keyword>
<dbReference type="EMBL" id="SSOC01000004">
    <property type="protein sequence ID" value="THF64820.1"/>
    <property type="molecule type" value="Genomic_DNA"/>
</dbReference>
<sequence length="450" mass="48229">MKHYAPLGLTLLAYAFAAMPAIAQQTPPHPSEHAFFSRPDLPTSVFYDATATHVPLAPKLNALDSVLVDVDNDGDLDAVIAVEYGVNRLYLNEGGGRFKYVPGAFGNVMHDNEHVRAADFNGDGNIDVVFVAEEDEVHQLYFGDGRGGFTDVSDRLPRSSQGNALAVGDLNGDGLPDILVGSTGEQGHGGKVVPARNLLFLNDPARPGHFRDASDTLPGEDDQTGGLALADMDGDGDLDIVVGSPTQPNRLLINDGAARFTDASERLDLRVPMETTEVHVFDANGDGLKDILFFNITSNNVGWDKDPQTRLLINDGKGRFIDETATRLPAHTFSSWAGTVIDFDGDGALDLLVGAVQVPGFVPLQLRAWRNDGKGHFTDVTLDVVPGITVGRSWSTSTGDLDGDGKTDVLIGGWSTQVRLLLSDVEGYRATMPESPKLPAPAPFSAFQRR</sequence>
<protein>
    <submittedName>
        <fullName evidence="5">VCBS repeat-containing protein</fullName>
    </submittedName>
</protein>
<name>A0A4S4AXZ3_9RHOO</name>
<feature type="chain" id="PRO_5020662907" evidence="4">
    <location>
        <begin position="24"/>
        <end position="450"/>
    </location>
</feature>
<dbReference type="OrthoDB" id="5481797at2"/>
<dbReference type="SMART" id="SM00191">
    <property type="entry name" value="Int_alpha"/>
    <property type="match status" value="3"/>
</dbReference>
<accession>A0A4S4AXZ3</accession>
<evidence type="ECO:0000256" key="4">
    <source>
        <dbReference type="SAM" id="SignalP"/>
    </source>
</evidence>
<evidence type="ECO:0000256" key="2">
    <source>
        <dbReference type="ARBA" id="ARBA00022737"/>
    </source>
</evidence>
<dbReference type="InterPro" id="IPR013517">
    <property type="entry name" value="FG-GAP"/>
</dbReference>
<keyword evidence="3" id="KW-0325">Glycoprotein</keyword>
<dbReference type="InterPro" id="IPR028994">
    <property type="entry name" value="Integrin_alpha_N"/>
</dbReference>
<evidence type="ECO:0000313" key="5">
    <source>
        <dbReference type="EMBL" id="THF64820.1"/>
    </source>
</evidence>
<dbReference type="PANTHER" id="PTHR46580:SF4">
    <property type="entry name" value="ATP_GTP-BINDING PROTEIN"/>
    <property type="match status" value="1"/>
</dbReference>
<keyword evidence="1 4" id="KW-0732">Signal</keyword>
<evidence type="ECO:0000256" key="1">
    <source>
        <dbReference type="ARBA" id="ARBA00022729"/>
    </source>
</evidence>
<feature type="signal peptide" evidence="4">
    <location>
        <begin position="1"/>
        <end position="23"/>
    </location>
</feature>
<dbReference type="SUPFAM" id="SSF69318">
    <property type="entry name" value="Integrin alpha N-terminal domain"/>
    <property type="match status" value="2"/>
</dbReference>